<dbReference type="PANTHER" id="PTHR38471">
    <property type="entry name" value="FOUR HELIX BUNDLE PROTEIN"/>
    <property type="match status" value="1"/>
</dbReference>
<dbReference type="SUPFAM" id="SSF158446">
    <property type="entry name" value="IVS-encoded protein-like"/>
    <property type="match status" value="1"/>
</dbReference>
<evidence type="ECO:0000313" key="1">
    <source>
        <dbReference type="EMBL" id="RAW00248.1"/>
    </source>
</evidence>
<dbReference type="EMBL" id="QMFY01000007">
    <property type="protein sequence ID" value="RAW00248.1"/>
    <property type="molecule type" value="Genomic_DNA"/>
</dbReference>
<dbReference type="NCBIfam" id="TIGR02436">
    <property type="entry name" value="four helix bundle protein"/>
    <property type="match status" value="1"/>
</dbReference>
<dbReference type="Proteomes" id="UP000251889">
    <property type="component" value="Unassembled WGS sequence"/>
</dbReference>
<proteinExistence type="predicted"/>
<dbReference type="PANTHER" id="PTHR38471:SF2">
    <property type="entry name" value="FOUR HELIX BUNDLE PROTEIN"/>
    <property type="match status" value="1"/>
</dbReference>
<name>A0A364Y0V9_9BACT</name>
<reference evidence="1 2" key="1">
    <citation type="submission" date="2018-06" db="EMBL/GenBank/DDBJ databases">
        <title>Chryseolinea flavus sp. nov., a member of the phylum Bacteroidetes isolated from soil.</title>
        <authorList>
            <person name="Li Y."/>
            <person name="Wang J."/>
        </authorList>
    </citation>
    <scope>NUCLEOTIDE SEQUENCE [LARGE SCALE GENOMIC DNA]</scope>
    <source>
        <strain evidence="1 2">SDU1-6</strain>
    </source>
</reference>
<comment type="caution">
    <text evidence="1">The sequence shown here is derived from an EMBL/GenBank/DDBJ whole genome shotgun (WGS) entry which is preliminary data.</text>
</comment>
<dbReference type="InterPro" id="IPR012657">
    <property type="entry name" value="23S_rRNA-intervening_sequence"/>
</dbReference>
<dbReference type="RefSeq" id="WP_112747590.1">
    <property type="nucleotide sequence ID" value="NZ_QMFY01000007.1"/>
</dbReference>
<dbReference type="InterPro" id="IPR036583">
    <property type="entry name" value="23S_rRNA_IVS_sf"/>
</dbReference>
<gene>
    <name evidence="1" type="ORF">DQQ10_14400</name>
</gene>
<dbReference type="AlphaFoldDB" id="A0A364Y0V9"/>
<protein>
    <submittedName>
        <fullName evidence="1">Four helix bundle protein</fullName>
    </submittedName>
</protein>
<dbReference type="Gene3D" id="1.20.1440.60">
    <property type="entry name" value="23S rRNA-intervening sequence"/>
    <property type="match status" value="1"/>
</dbReference>
<organism evidence="1 2">
    <name type="scientific">Pseudochryseolinea flava</name>
    <dbReference type="NCBI Taxonomy" id="2059302"/>
    <lineage>
        <taxon>Bacteria</taxon>
        <taxon>Pseudomonadati</taxon>
        <taxon>Bacteroidota</taxon>
        <taxon>Cytophagia</taxon>
        <taxon>Cytophagales</taxon>
        <taxon>Fulvivirgaceae</taxon>
        <taxon>Pseudochryseolinea</taxon>
    </lineage>
</organism>
<accession>A0A364Y0V9</accession>
<keyword evidence="2" id="KW-1185">Reference proteome</keyword>
<dbReference type="OrthoDB" id="9811959at2"/>
<dbReference type="Pfam" id="PF05635">
    <property type="entry name" value="23S_rRNA_IVP"/>
    <property type="match status" value="1"/>
</dbReference>
<evidence type="ECO:0000313" key="2">
    <source>
        <dbReference type="Proteomes" id="UP000251889"/>
    </source>
</evidence>
<sequence>MISRLEDFRAYNCAMELGENVWQVVTKWKYFDKSTIGQQLVTAVDSVAANLSEGLGRYHFRETKNLTYYSRGSLFETKTWLTKAHTRQLISDDQFVKFIETIELLGKMINSYIKTLGNFKESSLNDRTIEPYT</sequence>